<accession>A0A4Y3PKI5</accession>
<dbReference type="GO" id="GO:0055070">
    <property type="term" value="P:copper ion homeostasis"/>
    <property type="evidence" value="ECO:0007669"/>
    <property type="project" value="InterPro"/>
</dbReference>
<protein>
    <recommendedName>
        <fullName evidence="4">Copper transporter</fullName>
    </recommendedName>
</protein>
<dbReference type="GO" id="GO:0016020">
    <property type="term" value="C:membrane"/>
    <property type="evidence" value="ECO:0007669"/>
    <property type="project" value="InterPro"/>
</dbReference>
<sequence>MISFRHHLITLAAVFIALGVGILLGGTAGHPWFSQGAQEILLKMEAKYDRALKSNQDLKQQINRLLQEVEQRNEEAVHMMAMRYGNELGGKKVYVWQEGDKEARPITRLMRAMGVEVVPYEQGKSWEDGLLLVVAKQPPPWLQQGATAGKWLLVEQVPDSVGKQWALLEKMQQRLTEMRVAREKS</sequence>
<dbReference type="GeneID" id="87613719"/>
<reference evidence="2 3" key="1">
    <citation type="submission" date="2019-06" db="EMBL/GenBank/DDBJ databases">
        <title>Whole genome shotgun sequence of Brevibacillus parabrevis NBRC 12334.</title>
        <authorList>
            <person name="Hosoyama A."/>
            <person name="Uohara A."/>
            <person name="Ohji S."/>
            <person name="Ichikawa N."/>
        </authorList>
    </citation>
    <scope>NUCLEOTIDE SEQUENCE [LARGE SCALE GENOMIC DNA]</scope>
    <source>
        <strain evidence="2 3">NBRC 12334</strain>
    </source>
</reference>
<dbReference type="Proteomes" id="UP000316882">
    <property type="component" value="Unassembled WGS sequence"/>
</dbReference>
<keyword evidence="1" id="KW-0175">Coiled coil</keyword>
<dbReference type="Pfam" id="PF11382">
    <property type="entry name" value="MctB"/>
    <property type="match status" value="1"/>
</dbReference>
<proteinExistence type="predicted"/>
<dbReference type="InterPro" id="IPR021522">
    <property type="entry name" value="MctB"/>
</dbReference>
<evidence type="ECO:0000256" key="1">
    <source>
        <dbReference type="SAM" id="Coils"/>
    </source>
</evidence>
<dbReference type="RefSeq" id="WP_122965864.1">
    <property type="nucleotide sequence ID" value="NZ_BJMH01000004.1"/>
</dbReference>
<dbReference type="EMBL" id="BJMH01000004">
    <property type="protein sequence ID" value="GEB31649.1"/>
    <property type="molecule type" value="Genomic_DNA"/>
</dbReference>
<keyword evidence="3" id="KW-1185">Reference proteome</keyword>
<comment type="caution">
    <text evidence="2">The sequence shown here is derived from an EMBL/GenBank/DDBJ whole genome shotgun (WGS) entry which is preliminary data.</text>
</comment>
<evidence type="ECO:0000313" key="2">
    <source>
        <dbReference type="EMBL" id="GEB31649.1"/>
    </source>
</evidence>
<feature type="coiled-coil region" evidence="1">
    <location>
        <begin position="41"/>
        <end position="79"/>
    </location>
</feature>
<evidence type="ECO:0008006" key="4">
    <source>
        <dbReference type="Google" id="ProtNLM"/>
    </source>
</evidence>
<name>A0A4Y3PKI5_BREPA</name>
<evidence type="ECO:0000313" key="3">
    <source>
        <dbReference type="Proteomes" id="UP000316882"/>
    </source>
</evidence>
<dbReference type="STRING" id="54914.AV540_04745"/>
<organism evidence="2 3">
    <name type="scientific">Brevibacillus parabrevis</name>
    <dbReference type="NCBI Taxonomy" id="54914"/>
    <lineage>
        <taxon>Bacteria</taxon>
        <taxon>Bacillati</taxon>
        <taxon>Bacillota</taxon>
        <taxon>Bacilli</taxon>
        <taxon>Bacillales</taxon>
        <taxon>Paenibacillaceae</taxon>
        <taxon>Brevibacillus</taxon>
    </lineage>
</organism>
<dbReference type="AlphaFoldDB" id="A0A4Y3PKI5"/>
<gene>
    <name evidence="2" type="ORF">BPA01_12290</name>
</gene>